<reference evidence="5 6" key="1">
    <citation type="journal article" date="2015" name="Genome Biol. Evol.">
        <title>Phylogenomic analyses indicate that early fungi evolved digesting cell walls of algal ancestors of land plants.</title>
        <authorList>
            <person name="Chang Y."/>
            <person name="Wang S."/>
            <person name="Sekimoto S."/>
            <person name="Aerts A.L."/>
            <person name="Choi C."/>
            <person name="Clum A."/>
            <person name="LaButti K.M."/>
            <person name="Lindquist E.A."/>
            <person name="Yee Ngan C."/>
            <person name="Ohm R.A."/>
            <person name="Salamov A.A."/>
            <person name="Grigoriev I.V."/>
            <person name="Spatafora J.W."/>
            <person name="Berbee M.L."/>
        </authorList>
    </citation>
    <scope>NUCLEOTIDE SEQUENCE [LARGE SCALE GENOMIC DNA]</scope>
    <source>
        <strain evidence="5 6">JEL478</strain>
    </source>
</reference>
<keyword evidence="3" id="KW-0808">Transferase</keyword>
<dbReference type="SUPFAM" id="SSF53335">
    <property type="entry name" value="S-adenosyl-L-methionine-dependent methyltransferases"/>
    <property type="match status" value="1"/>
</dbReference>
<name>A0A139AKX6_GONPJ</name>
<keyword evidence="4" id="KW-0949">S-adenosyl-L-methionine</keyword>
<proteinExistence type="inferred from homology"/>
<dbReference type="PANTHER" id="PTHR13610">
    <property type="entry name" value="METHYLTRANSFERASE DOMAIN-CONTAINING PROTEIN"/>
    <property type="match status" value="1"/>
</dbReference>
<comment type="similarity">
    <text evidence="1">Belongs to the ANT/ATPSC lysine N-methyltransferase family.</text>
</comment>
<evidence type="ECO:0000313" key="6">
    <source>
        <dbReference type="Proteomes" id="UP000070544"/>
    </source>
</evidence>
<protein>
    <recommendedName>
        <fullName evidence="7">Methyltransferase domain-containing protein</fullName>
    </recommendedName>
</protein>
<evidence type="ECO:0008006" key="7">
    <source>
        <dbReference type="Google" id="ProtNLM"/>
    </source>
</evidence>
<dbReference type="EMBL" id="KQ965747">
    <property type="protein sequence ID" value="KXS17426.1"/>
    <property type="molecule type" value="Genomic_DNA"/>
</dbReference>
<sequence>MSPKLWTDVYDDGFDDIASTPFPPMLDSDIENSNLLAPYLPSSRAVVKEALTMALSGMSEPRSLLELGAGDGRFCVAAVQEFGLKLAIGLELDEELVDIARTKATECGVPVLGRDAYTSKPPREQVGASIFESGDLTKDFLARVHADIVVVCLLGETNTLPTVRDVILEHYRRGSRILAVLFDLSKIEEMELRASSPRGGLWLYYQ</sequence>
<dbReference type="OMA" id="DHTDKFA"/>
<dbReference type="InterPro" id="IPR026170">
    <property type="entry name" value="FAM173A/B"/>
</dbReference>
<dbReference type="GO" id="GO:0016279">
    <property type="term" value="F:protein-lysine N-methyltransferase activity"/>
    <property type="evidence" value="ECO:0007669"/>
    <property type="project" value="InterPro"/>
</dbReference>
<dbReference type="GO" id="GO:0005739">
    <property type="term" value="C:mitochondrion"/>
    <property type="evidence" value="ECO:0007669"/>
    <property type="project" value="TreeGrafter"/>
</dbReference>
<evidence type="ECO:0000256" key="4">
    <source>
        <dbReference type="ARBA" id="ARBA00022691"/>
    </source>
</evidence>
<organism evidence="5 6">
    <name type="scientific">Gonapodya prolifera (strain JEL478)</name>
    <name type="common">Monoblepharis prolifera</name>
    <dbReference type="NCBI Taxonomy" id="1344416"/>
    <lineage>
        <taxon>Eukaryota</taxon>
        <taxon>Fungi</taxon>
        <taxon>Fungi incertae sedis</taxon>
        <taxon>Chytridiomycota</taxon>
        <taxon>Chytridiomycota incertae sedis</taxon>
        <taxon>Monoblepharidomycetes</taxon>
        <taxon>Monoblepharidales</taxon>
        <taxon>Gonapodyaceae</taxon>
        <taxon>Gonapodya</taxon>
    </lineage>
</organism>
<dbReference type="InterPro" id="IPR029063">
    <property type="entry name" value="SAM-dependent_MTases_sf"/>
</dbReference>
<evidence type="ECO:0000256" key="2">
    <source>
        <dbReference type="ARBA" id="ARBA00022603"/>
    </source>
</evidence>
<dbReference type="Proteomes" id="UP000070544">
    <property type="component" value="Unassembled WGS sequence"/>
</dbReference>
<dbReference type="STRING" id="1344416.A0A139AKX6"/>
<dbReference type="Gene3D" id="3.40.50.150">
    <property type="entry name" value="Vaccinia Virus protein VP39"/>
    <property type="match status" value="1"/>
</dbReference>
<gene>
    <name evidence="5" type="ORF">M427DRAFT_153908</name>
</gene>
<keyword evidence="6" id="KW-1185">Reference proteome</keyword>
<evidence type="ECO:0000256" key="1">
    <source>
        <dbReference type="ARBA" id="ARBA00010633"/>
    </source>
</evidence>
<dbReference type="AlphaFoldDB" id="A0A139AKX6"/>
<dbReference type="OrthoDB" id="66144at2759"/>
<accession>A0A139AKX6</accession>
<dbReference type="GO" id="GO:0032259">
    <property type="term" value="P:methylation"/>
    <property type="evidence" value="ECO:0007669"/>
    <property type="project" value="UniProtKB-KW"/>
</dbReference>
<evidence type="ECO:0000256" key="3">
    <source>
        <dbReference type="ARBA" id="ARBA00022679"/>
    </source>
</evidence>
<dbReference type="PANTHER" id="PTHR13610:SF11">
    <property type="entry name" value="METHYLTRANSFERASE DOMAIN-CONTAINING PROTEIN"/>
    <property type="match status" value="1"/>
</dbReference>
<keyword evidence="2" id="KW-0489">Methyltransferase</keyword>
<dbReference type="GO" id="GO:1905706">
    <property type="term" value="P:regulation of mitochondrial ATP synthesis coupled proton transport"/>
    <property type="evidence" value="ECO:0007669"/>
    <property type="project" value="TreeGrafter"/>
</dbReference>
<evidence type="ECO:0000313" key="5">
    <source>
        <dbReference type="EMBL" id="KXS17426.1"/>
    </source>
</evidence>